<sequence length="191" mass="22716">MKEIKDFDKVYKYYDKFMAMFNLYKHKEIKSAANIDEHEVVVDIGGGTGRLAQYICNSCKTVYVLDESEKMLSMVNQRENLVCIRGNALKTPFEDNSIDIVILSDVFHHIKEQKDLIVEINRTLKYGGKIVMMDFNRKHIKTKLLRAFEFTLFGQLFFRTRDEVRCLLEECFHIQRFYDKGYYFIFVGEKR</sequence>
<dbReference type="GO" id="GO:0008757">
    <property type="term" value="F:S-adenosylmethionine-dependent methyltransferase activity"/>
    <property type="evidence" value="ECO:0007669"/>
    <property type="project" value="InterPro"/>
</dbReference>
<organism evidence="2 3">
    <name type="scientific">Clostridium argentinense CDC 2741</name>
    <dbReference type="NCBI Taxonomy" id="1418104"/>
    <lineage>
        <taxon>Bacteria</taxon>
        <taxon>Bacillati</taxon>
        <taxon>Bacillota</taxon>
        <taxon>Clostridia</taxon>
        <taxon>Eubacteriales</taxon>
        <taxon>Clostridiaceae</taxon>
        <taxon>Clostridium</taxon>
    </lineage>
</organism>
<evidence type="ECO:0000259" key="1">
    <source>
        <dbReference type="Pfam" id="PF08241"/>
    </source>
</evidence>
<dbReference type="Proteomes" id="UP000031366">
    <property type="component" value="Unassembled WGS sequence"/>
</dbReference>
<dbReference type="PANTHER" id="PTHR43591:SF110">
    <property type="entry name" value="RHODANESE DOMAIN-CONTAINING PROTEIN"/>
    <property type="match status" value="1"/>
</dbReference>
<dbReference type="OrthoDB" id="9808140at2"/>
<dbReference type="Gene3D" id="3.40.50.150">
    <property type="entry name" value="Vaccinia Virus protein VP39"/>
    <property type="match status" value="1"/>
</dbReference>
<dbReference type="Pfam" id="PF08241">
    <property type="entry name" value="Methyltransf_11"/>
    <property type="match status" value="1"/>
</dbReference>
<dbReference type="InterPro" id="IPR013216">
    <property type="entry name" value="Methyltransf_11"/>
</dbReference>
<dbReference type="STRING" id="29341.RSJ17_02025"/>
<gene>
    <name evidence="2" type="ORF">U732_2319</name>
</gene>
<dbReference type="EMBL" id="AYSO01000018">
    <property type="protein sequence ID" value="KIE45980.1"/>
    <property type="molecule type" value="Genomic_DNA"/>
</dbReference>
<dbReference type="SUPFAM" id="SSF53335">
    <property type="entry name" value="S-adenosyl-L-methionine-dependent methyltransferases"/>
    <property type="match status" value="1"/>
</dbReference>
<feature type="domain" description="Methyltransferase type 11" evidence="1">
    <location>
        <begin position="42"/>
        <end position="132"/>
    </location>
</feature>
<dbReference type="InterPro" id="IPR029063">
    <property type="entry name" value="SAM-dependent_MTases_sf"/>
</dbReference>
<comment type="caution">
    <text evidence="2">The sequence shown here is derived from an EMBL/GenBank/DDBJ whole genome shotgun (WGS) entry which is preliminary data.</text>
</comment>
<dbReference type="AlphaFoldDB" id="A0A0C1UF55"/>
<dbReference type="RefSeq" id="WP_052268172.1">
    <property type="nucleotide sequence ID" value="NZ_AYSO01000018.1"/>
</dbReference>
<dbReference type="CDD" id="cd02440">
    <property type="entry name" value="AdoMet_MTases"/>
    <property type="match status" value="1"/>
</dbReference>
<dbReference type="GO" id="GO:0032259">
    <property type="term" value="P:methylation"/>
    <property type="evidence" value="ECO:0007669"/>
    <property type="project" value="UniProtKB-KW"/>
</dbReference>
<keyword evidence="2" id="KW-0808">Transferase</keyword>
<protein>
    <submittedName>
        <fullName evidence="2">Methyltransferase domain protein</fullName>
    </submittedName>
</protein>
<proteinExistence type="predicted"/>
<evidence type="ECO:0000313" key="2">
    <source>
        <dbReference type="EMBL" id="KIE45980.1"/>
    </source>
</evidence>
<evidence type="ECO:0000313" key="3">
    <source>
        <dbReference type="Proteomes" id="UP000031366"/>
    </source>
</evidence>
<keyword evidence="3" id="KW-1185">Reference proteome</keyword>
<dbReference type="PANTHER" id="PTHR43591">
    <property type="entry name" value="METHYLTRANSFERASE"/>
    <property type="match status" value="1"/>
</dbReference>
<accession>A0A0C1UF55</accession>
<name>A0A0C1UF55_9CLOT</name>
<reference evidence="2 3" key="1">
    <citation type="journal article" date="2015" name="Infect. Genet. Evol.">
        <title>Genomic sequences of six botulinum neurotoxin-producing strains representing three clostridial species illustrate the mobility and diversity of botulinum neurotoxin genes.</title>
        <authorList>
            <person name="Smith T.J."/>
            <person name="Hill K.K."/>
            <person name="Xie G."/>
            <person name="Foley B.T."/>
            <person name="Williamson C.H."/>
            <person name="Foster J.T."/>
            <person name="Johnson S.L."/>
            <person name="Chertkov O."/>
            <person name="Teshima H."/>
            <person name="Gibbons H.S."/>
            <person name="Johnsky L.A."/>
            <person name="Karavis M.A."/>
            <person name="Smith L.A."/>
        </authorList>
    </citation>
    <scope>NUCLEOTIDE SEQUENCE [LARGE SCALE GENOMIC DNA]</scope>
    <source>
        <strain evidence="2 3">CDC 2741</strain>
    </source>
</reference>
<keyword evidence="2" id="KW-0489">Methyltransferase</keyword>